<dbReference type="AlphaFoldDB" id="A0A841HMU3"/>
<evidence type="ECO:0000256" key="4">
    <source>
        <dbReference type="ARBA" id="ARBA00022964"/>
    </source>
</evidence>
<dbReference type="GO" id="GO:0006449">
    <property type="term" value="P:regulation of translational termination"/>
    <property type="evidence" value="ECO:0007669"/>
    <property type="project" value="TreeGrafter"/>
</dbReference>
<evidence type="ECO:0000313" key="8">
    <source>
        <dbReference type="EMBL" id="MBB6094591.1"/>
    </source>
</evidence>
<evidence type="ECO:0000256" key="3">
    <source>
        <dbReference type="ARBA" id="ARBA00022896"/>
    </source>
</evidence>
<evidence type="ECO:0000256" key="6">
    <source>
        <dbReference type="ARBA" id="ARBA00023004"/>
    </source>
</evidence>
<dbReference type="InterPro" id="IPR051842">
    <property type="entry name" value="uS12_prolyl_hydroxylase"/>
</dbReference>
<dbReference type="Pfam" id="PF13661">
    <property type="entry name" value="2OG-FeII_Oxy_4"/>
    <property type="match status" value="1"/>
</dbReference>
<organism evidence="8 9">
    <name type="scientific">Povalibacter uvarum</name>
    <dbReference type="NCBI Taxonomy" id="732238"/>
    <lineage>
        <taxon>Bacteria</taxon>
        <taxon>Pseudomonadati</taxon>
        <taxon>Pseudomonadota</taxon>
        <taxon>Gammaproteobacteria</taxon>
        <taxon>Steroidobacterales</taxon>
        <taxon>Steroidobacteraceae</taxon>
        <taxon>Povalibacter</taxon>
    </lineage>
</organism>
<evidence type="ECO:0000256" key="5">
    <source>
        <dbReference type="ARBA" id="ARBA00023002"/>
    </source>
</evidence>
<dbReference type="PANTHER" id="PTHR12117">
    <property type="entry name" value="HISTONE ACETYLTRANSFERASE COMPLEX"/>
    <property type="match status" value="1"/>
</dbReference>
<keyword evidence="2" id="KW-0479">Metal-binding</keyword>
<dbReference type="GO" id="GO:0005737">
    <property type="term" value="C:cytoplasm"/>
    <property type="evidence" value="ECO:0007669"/>
    <property type="project" value="TreeGrafter"/>
</dbReference>
<dbReference type="Gene3D" id="2.60.120.620">
    <property type="entry name" value="q2cbj1_9rhob like domain"/>
    <property type="match status" value="1"/>
</dbReference>
<dbReference type="GO" id="GO:0005506">
    <property type="term" value="F:iron ion binding"/>
    <property type="evidence" value="ECO:0007669"/>
    <property type="project" value="InterPro"/>
</dbReference>
<keyword evidence="5" id="KW-0560">Oxidoreductase</keyword>
<reference evidence="8 9" key="1">
    <citation type="submission" date="2020-08" db="EMBL/GenBank/DDBJ databases">
        <title>Genomic Encyclopedia of Type Strains, Phase IV (KMG-IV): sequencing the most valuable type-strain genomes for metagenomic binning, comparative biology and taxonomic classification.</title>
        <authorList>
            <person name="Goeker M."/>
        </authorList>
    </citation>
    <scope>NUCLEOTIDE SEQUENCE [LARGE SCALE GENOMIC DNA]</scope>
    <source>
        <strain evidence="8 9">DSM 26723</strain>
    </source>
</reference>
<keyword evidence="4" id="KW-0223">Dioxygenase</keyword>
<comment type="cofactor">
    <cofactor evidence="1">
        <name>L-ascorbate</name>
        <dbReference type="ChEBI" id="CHEBI:38290"/>
    </cofactor>
</comment>
<feature type="domain" description="Fe2OG dioxygenase" evidence="7">
    <location>
        <begin position="135"/>
        <end position="233"/>
    </location>
</feature>
<dbReference type="GO" id="GO:0031543">
    <property type="term" value="F:peptidyl-proline dioxygenase activity"/>
    <property type="evidence" value="ECO:0007669"/>
    <property type="project" value="TreeGrafter"/>
</dbReference>
<proteinExistence type="predicted"/>
<dbReference type="EMBL" id="JACHHZ010000004">
    <property type="protein sequence ID" value="MBB6094591.1"/>
    <property type="molecule type" value="Genomic_DNA"/>
</dbReference>
<evidence type="ECO:0000256" key="1">
    <source>
        <dbReference type="ARBA" id="ARBA00001961"/>
    </source>
</evidence>
<dbReference type="Proteomes" id="UP000588068">
    <property type="component" value="Unassembled WGS sequence"/>
</dbReference>
<keyword evidence="3" id="KW-0847">Vitamin C</keyword>
<dbReference type="InterPro" id="IPR006620">
    <property type="entry name" value="Pro_4_hyd_alph"/>
</dbReference>
<dbReference type="InterPro" id="IPR039558">
    <property type="entry name" value="TPA1/OFD1_N"/>
</dbReference>
<dbReference type="InterPro" id="IPR005123">
    <property type="entry name" value="Oxoglu/Fe-dep_dioxygenase_dom"/>
</dbReference>
<accession>A0A841HMU3</accession>
<evidence type="ECO:0000256" key="2">
    <source>
        <dbReference type="ARBA" id="ARBA00022723"/>
    </source>
</evidence>
<keyword evidence="9" id="KW-1185">Reference proteome</keyword>
<dbReference type="PANTHER" id="PTHR12117:SF0">
    <property type="entry name" value="PROLYL 3-HYDROXYLASE OGFOD1"/>
    <property type="match status" value="1"/>
</dbReference>
<dbReference type="RefSeq" id="WP_184334003.1">
    <property type="nucleotide sequence ID" value="NZ_JACHHZ010000004.1"/>
</dbReference>
<sequence>MELDASADAALVRRFFDRSGRVHIAGILKADAAKAVFSCLAEQTPWQLSIHDDQGPRDIPARSFEQIEPSLRAELSRRVDRAAARGFAYRFSNCRIDTAEDARAVPLILRRFHEFLNSPPLLQFARVATGFDDITFADAQATLYNPGDFLTCHDDDVKGKNRRVAYVFNFTPLWRVEWGGLLAFPDAYGHLHEAFTPAFNAVNLMRVPMVHTVTQVATFAAAGRYSITGWFRAS</sequence>
<gene>
    <name evidence="8" type="ORF">HNQ60_003478</name>
</gene>
<evidence type="ECO:0000259" key="7">
    <source>
        <dbReference type="PROSITE" id="PS51471"/>
    </source>
</evidence>
<name>A0A841HMU3_9GAMM</name>
<dbReference type="GO" id="GO:0031418">
    <property type="term" value="F:L-ascorbic acid binding"/>
    <property type="evidence" value="ECO:0007669"/>
    <property type="project" value="UniProtKB-KW"/>
</dbReference>
<evidence type="ECO:0000313" key="9">
    <source>
        <dbReference type="Proteomes" id="UP000588068"/>
    </source>
</evidence>
<dbReference type="SMART" id="SM00702">
    <property type="entry name" value="P4Hc"/>
    <property type="match status" value="1"/>
</dbReference>
<dbReference type="PROSITE" id="PS51471">
    <property type="entry name" value="FE2OG_OXY"/>
    <property type="match status" value="1"/>
</dbReference>
<protein>
    <submittedName>
        <fullName evidence="8">Rps23 Pro-64 3,4-dihydroxylase Tpa1-like proline 4-hydroxylase</fullName>
    </submittedName>
</protein>
<keyword evidence="6" id="KW-0408">Iron</keyword>
<comment type="caution">
    <text evidence="8">The sequence shown here is derived from an EMBL/GenBank/DDBJ whole genome shotgun (WGS) entry which is preliminary data.</text>
</comment>